<sequence length="309" mass="35056">MAQHNGLVGRFTKGGGWDDLLVFLRPHPSFKAKWRTPVHSHSTSTPTVFLNSEELKRGELEKKRMGHAQYAERLRALTTPVRRLPDDILLTILFESLGSAEPWSTPHPSVVASYVCRRWRGLALGTPLLWTKIEIRFILGWSLEQEIRPYIKPYLSLCRRSLRSVAERVRTFAQRSSGCPLQLQGIVYDHPYLRPRSSVDVWGEKFEPLAEVISNPTIRWQNITLDLGVSTDSSLALHFLRMPVASSGLGMQNATLRVHASSPVPEARWNAVLPEGKIDLRLAKLRSFSKTQSEWRTRICAAFRPLGMA</sequence>
<dbReference type="Proteomes" id="UP000298030">
    <property type="component" value="Unassembled WGS sequence"/>
</dbReference>
<name>A0A4Y7S7P3_COPMI</name>
<reference evidence="1 2" key="1">
    <citation type="journal article" date="2019" name="Nat. Ecol. Evol.">
        <title>Megaphylogeny resolves global patterns of mushroom evolution.</title>
        <authorList>
            <person name="Varga T."/>
            <person name="Krizsan K."/>
            <person name="Foldi C."/>
            <person name="Dima B."/>
            <person name="Sanchez-Garcia M."/>
            <person name="Sanchez-Ramirez S."/>
            <person name="Szollosi G.J."/>
            <person name="Szarkandi J.G."/>
            <person name="Papp V."/>
            <person name="Albert L."/>
            <person name="Andreopoulos W."/>
            <person name="Angelini C."/>
            <person name="Antonin V."/>
            <person name="Barry K.W."/>
            <person name="Bougher N.L."/>
            <person name="Buchanan P."/>
            <person name="Buyck B."/>
            <person name="Bense V."/>
            <person name="Catcheside P."/>
            <person name="Chovatia M."/>
            <person name="Cooper J."/>
            <person name="Damon W."/>
            <person name="Desjardin D."/>
            <person name="Finy P."/>
            <person name="Geml J."/>
            <person name="Haridas S."/>
            <person name="Hughes K."/>
            <person name="Justo A."/>
            <person name="Karasinski D."/>
            <person name="Kautmanova I."/>
            <person name="Kiss B."/>
            <person name="Kocsube S."/>
            <person name="Kotiranta H."/>
            <person name="LaButti K.M."/>
            <person name="Lechner B.E."/>
            <person name="Liimatainen K."/>
            <person name="Lipzen A."/>
            <person name="Lukacs Z."/>
            <person name="Mihaltcheva S."/>
            <person name="Morgado L.N."/>
            <person name="Niskanen T."/>
            <person name="Noordeloos M.E."/>
            <person name="Ohm R.A."/>
            <person name="Ortiz-Santana B."/>
            <person name="Ovrebo C."/>
            <person name="Racz N."/>
            <person name="Riley R."/>
            <person name="Savchenko A."/>
            <person name="Shiryaev A."/>
            <person name="Soop K."/>
            <person name="Spirin V."/>
            <person name="Szebenyi C."/>
            <person name="Tomsovsky M."/>
            <person name="Tulloss R.E."/>
            <person name="Uehling J."/>
            <person name="Grigoriev I.V."/>
            <person name="Vagvolgyi C."/>
            <person name="Papp T."/>
            <person name="Martin F.M."/>
            <person name="Miettinen O."/>
            <person name="Hibbett D.S."/>
            <person name="Nagy L.G."/>
        </authorList>
    </citation>
    <scope>NUCLEOTIDE SEQUENCE [LARGE SCALE GENOMIC DNA]</scope>
    <source>
        <strain evidence="1 2">FP101781</strain>
    </source>
</reference>
<protein>
    <submittedName>
        <fullName evidence="1">Uncharacterized protein</fullName>
    </submittedName>
</protein>
<organism evidence="1 2">
    <name type="scientific">Coprinellus micaceus</name>
    <name type="common">Glistening ink-cap mushroom</name>
    <name type="synonym">Coprinus micaceus</name>
    <dbReference type="NCBI Taxonomy" id="71717"/>
    <lineage>
        <taxon>Eukaryota</taxon>
        <taxon>Fungi</taxon>
        <taxon>Dikarya</taxon>
        <taxon>Basidiomycota</taxon>
        <taxon>Agaricomycotina</taxon>
        <taxon>Agaricomycetes</taxon>
        <taxon>Agaricomycetidae</taxon>
        <taxon>Agaricales</taxon>
        <taxon>Agaricineae</taxon>
        <taxon>Psathyrellaceae</taxon>
        <taxon>Coprinellus</taxon>
    </lineage>
</organism>
<keyword evidence="2" id="KW-1185">Reference proteome</keyword>
<accession>A0A4Y7S7P3</accession>
<proteinExistence type="predicted"/>
<dbReference type="SUPFAM" id="SSF81383">
    <property type="entry name" value="F-box domain"/>
    <property type="match status" value="1"/>
</dbReference>
<dbReference type="InterPro" id="IPR036047">
    <property type="entry name" value="F-box-like_dom_sf"/>
</dbReference>
<dbReference type="EMBL" id="QPFP01000305">
    <property type="protein sequence ID" value="TEB17455.1"/>
    <property type="molecule type" value="Genomic_DNA"/>
</dbReference>
<dbReference type="Gene3D" id="1.20.1280.50">
    <property type="match status" value="1"/>
</dbReference>
<gene>
    <name evidence="1" type="ORF">FA13DRAFT_1720613</name>
</gene>
<dbReference type="AlphaFoldDB" id="A0A4Y7S7P3"/>
<dbReference type="OrthoDB" id="3203373at2759"/>
<evidence type="ECO:0000313" key="2">
    <source>
        <dbReference type="Proteomes" id="UP000298030"/>
    </source>
</evidence>
<comment type="caution">
    <text evidence="1">The sequence shown here is derived from an EMBL/GenBank/DDBJ whole genome shotgun (WGS) entry which is preliminary data.</text>
</comment>
<evidence type="ECO:0000313" key="1">
    <source>
        <dbReference type="EMBL" id="TEB17455.1"/>
    </source>
</evidence>